<dbReference type="Proteomes" id="UP000631114">
    <property type="component" value="Unassembled WGS sequence"/>
</dbReference>
<accession>A0A835H143</accession>
<dbReference type="OrthoDB" id="1848700at2759"/>
<reference evidence="2 3" key="1">
    <citation type="submission" date="2020-10" db="EMBL/GenBank/DDBJ databases">
        <title>The Coptis chinensis genome and diversification of protoberbering-type alkaloids.</title>
        <authorList>
            <person name="Wang B."/>
            <person name="Shu S."/>
            <person name="Song C."/>
            <person name="Liu Y."/>
        </authorList>
    </citation>
    <scope>NUCLEOTIDE SEQUENCE [LARGE SCALE GENOMIC DNA]</scope>
    <source>
        <strain evidence="2">HL-2020</strain>
        <tissue evidence="2">Leaf</tissue>
    </source>
</reference>
<sequence>MSNPSLPPSSPLHLLHLIKEKYVTDKWYTLASSDKEASDSSSDEETSGEMIIISRSAKCSVLSHRWRYFWTTLPILNINAQIFCDLLKKKVNWRWKECLFVEYVDQVLLLHRMSSIERFHLCYNGCCCDVATLRFYSWIRALVRRNVQELDIDISTSRLPPLPLCLFTCESLTVLKLNFGCWQYPLVLPDLISLPALKTLHLKSIRFKNDNLTSNFLSSCPVLELLIIMHSELAGMNNLTIYCSELKHLVIETYSYDGEHDEPVHCKIKIYAPKLVSFRCKDYMGKDYSFESLPSLVNVDIDMEVESLYKYKRDDGIEFPAEEYVERIIRYLREIRHLKSLTLGAWFLQIISKPPAALESLSMQFLSLRYIKLKTWLSGDCIRAMKSLLNMSPNVETLTVEVNKEMPIINSSKIEEYQDTGSPLQTMHHLKVIKIQGILGSINGLKLLEILLKNAVVLKKILVLTPKEQSPNSLRRLIKLSDEVVELPRASSSIAVLFL</sequence>
<gene>
    <name evidence="2" type="ORF">IFM89_016183</name>
</gene>
<evidence type="ECO:0000259" key="1">
    <source>
        <dbReference type="Pfam" id="PF24758"/>
    </source>
</evidence>
<proteinExistence type="predicted"/>
<dbReference type="AlphaFoldDB" id="A0A835H143"/>
<comment type="caution">
    <text evidence="2">The sequence shown here is derived from an EMBL/GenBank/DDBJ whole genome shotgun (WGS) entry which is preliminary data.</text>
</comment>
<organism evidence="2 3">
    <name type="scientific">Coptis chinensis</name>
    <dbReference type="NCBI Taxonomy" id="261450"/>
    <lineage>
        <taxon>Eukaryota</taxon>
        <taxon>Viridiplantae</taxon>
        <taxon>Streptophyta</taxon>
        <taxon>Embryophyta</taxon>
        <taxon>Tracheophyta</taxon>
        <taxon>Spermatophyta</taxon>
        <taxon>Magnoliopsida</taxon>
        <taxon>Ranunculales</taxon>
        <taxon>Ranunculaceae</taxon>
        <taxon>Coptidoideae</taxon>
        <taxon>Coptis</taxon>
    </lineage>
</organism>
<protein>
    <recommendedName>
        <fullName evidence="1">F-box/LRR-repeat protein 15/At3g58940/PEG3-like LRR domain-containing protein</fullName>
    </recommendedName>
</protein>
<evidence type="ECO:0000313" key="2">
    <source>
        <dbReference type="EMBL" id="KAF9588823.1"/>
    </source>
</evidence>
<dbReference type="SUPFAM" id="SSF52058">
    <property type="entry name" value="L domain-like"/>
    <property type="match status" value="1"/>
</dbReference>
<dbReference type="InterPro" id="IPR050232">
    <property type="entry name" value="FBL13/AtMIF1-like"/>
</dbReference>
<evidence type="ECO:0000313" key="3">
    <source>
        <dbReference type="Proteomes" id="UP000631114"/>
    </source>
</evidence>
<dbReference type="Pfam" id="PF24758">
    <property type="entry name" value="LRR_At5g56370"/>
    <property type="match status" value="1"/>
</dbReference>
<dbReference type="InterPro" id="IPR055411">
    <property type="entry name" value="LRR_FXL15/At3g58940/PEG3-like"/>
</dbReference>
<dbReference type="PANTHER" id="PTHR31900">
    <property type="entry name" value="F-BOX/RNI SUPERFAMILY PROTEIN-RELATED"/>
    <property type="match status" value="1"/>
</dbReference>
<feature type="domain" description="F-box/LRR-repeat protein 15/At3g58940/PEG3-like LRR" evidence="1">
    <location>
        <begin position="137"/>
        <end position="253"/>
    </location>
</feature>
<dbReference type="PANTHER" id="PTHR31900:SF30">
    <property type="entry name" value="SUPERFAMILY PROTEIN, PUTATIVE-RELATED"/>
    <property type="match status" value="1"/>
</dbReference>
<dbReference type="Gene3D" id="3.80.10.10">
    <property type="entry name" value="Ribonuclease Inhibitor"/>
    <property type="match status" value="1"/>
</dbReference>
<dbReference type="EMBL" id="JADFTS010000009">
    <property type="protein sequence ID" value="KAF9588823.1"/>
    <property type="molecule type" value="Genomic_DNA"/>
</dbReference>
<keyword evidence="3" id="KW-1185">Reference proteome</keyword>
<dbReference type="InterPro" id="IPR032675">
    <property type="entry name" value="LRR_dom_sf"/>
</dbReference>
<name>A0A835H143_9MAGN</name>